<feature type="region of interest" description="Disordered" evidence="7">
    <location>
        <begin position="1"/>
        <end position="51"/>
    </location>
</feature>
<dbReference type="InterPro" id="IPR036286">
    <property type="entry name" value="LexA/Signal_pep-like_sf"/>
</dbReference>
<dbReference type="CDD" id="cd06530">
    <property type="entry name" value="S26_SPase_I"/>
    <property type="match status" value="1"/>
</dbReference>
<sequence>MSQYTGRPEDPTRGHPADGIDDPYGADERGTRAGRAPAGARDDADDFDDDYDDDERRGFGATVLAGIKEIVIVIVLAMALSFVVKTWLFQAFYIPSGSMENTLVRDDRVIVSKLTPGPFDLKRGDVVVFEDPGDPTPWLAGLDDQPSTVGGPFHEALVFVGLLPEDSENHLIKRVIGLPGDRVQADGDTGKIRVNGVEVTESYIKPGDYPSEGRKFDITVPAGRVWVMGDHRSDSSDSRWHDDGTGATGSVPIDKIVGRALFVVWPIEHVTWLGVPERTFAQVPSPRTPSTTPSTKATVNPSPKATTRPAAKPGATATKAAG</sequence>
<dbReference type="SUPFAM" id="SSF51306">
    <property type="entry name" value="LexA/Signal peptidase"/>
    <property type="match status" value="1"/>
</dbReference>
<dbReference type="PANTHER" id="PTHR43390">
    <property type="entry name" value="SIGNAL PEPTIDASE I"/>
    <property type="match status" value="1"/>
</dbReference>
<comment type="caution">
    <text evidence="9">The sequence shown here is derived from an EMBL/GenBank/DDBJ whole genome shotgun (WGS) entry which is preliminary data.</text>
</comment>
<feature type="transmembrane region" description="Helical" evidence="6">
    <location>
        <begin position="70"/>
        <end position="93"/>
    </location>
</feature>
<dbReference type="PRINTS" id="PR00727">
    <property type="entry name" value="LEADERPTASE"/>
</dbReference>
<dbReference type="RefSeq" id="WP_345507075.1">
    <property type="nucleotide sequence ID" value="NZ_BAABIW010000011.1"/>
</dbReference>
<dbReference type="PANTHER" id="PTHR43390:SF1">
    <property type="entry name" value="CHLOROPLAST PROCESSING PEPTIDASE"/>
    <property type="match status" value="1"/>
</dbReference>
<keyword evidence="6" id="KW-0472">Membrane</keyword>
<keyword evidence="6" id="KW-1133">Transmembrane helix</keyword>
<evidence type="ECO:0000256" key="5">
    <source>
        <dbReference type="ARBA" id="ARBA00022801"/>
    </source>
</evidence>
<dbReference type="InterPro" id="IPR000223">
    <property type="entry name" value="Pept_S26A_signal_pept_1"/>
</dbReference>
<evidence type="ECO:0000259" key="8">
    <source>
        <dbReference type="Pfam" id="PF10502"/>
    </source>
</evidence>
<dbReference type="Gene3D" id="2.10.109.10">
    <property type="entry name" value="Umud Fragment, subunit A"/>
    <property type="match status" value="1"/>
</dbReference>
<proteinExistence type="inferred from homology"/>
<dbReference type="PROSITE" id="PS00761">
    <property type="entry name" value="SPASE_I_3"/>
    <property type="match status" value="1"/>
</dbReference>
<evidence type="ECO:0000313" key="9">
    <source>
        <dbReference type="EMBL" id="GAA5024939.1"/>
    </source>
</evidence>
<keyword evidence="6" id="KW-0812">Transmembrane</keyword>
<dbReference type="InterPro" id="IPR019758">
    <property type="entry name" value="Pept_S26A_signal_pept_1_CS"/>
</dbReference>
<evidence type="ECO:0000313" key="10">
    <source>
        <dbReference type="Proteomes" id="UP001500427"/>
    </source>
</evidence>
<dbReference type="EMBL" id="BAABIW010000011">
    <property type="protein sequence ID" value="GAA5024939.1"/>
    <property type="molecule type" value="Genomic_DNA"/>
</dbReference>
<dbReference type="Proteomes" id="UP001500427">
    <property type="component" value="Unassembled WGS sequence"/>
</dbReference>
<evidence type="ECO:0000256" key="1">
    <source>
        <dbReference type="ARBA" id="ARBA00000677"/>
    </source>
</evidence>
<accession>A0ABP9JB71</accession>
<reference evidence="10" key="1">
    <citation type="journal article" date="2019" name="Int. J. Syst. Evol. Microbiol.">
        <title>The Global Catalogue of Microorganisms (GCM) 10K type strain sequencing project: providing services to taxonomists for standard genome sequencing and annotation.</title>
        <authorList>
            <consortium name="The Broad Institute Genomics Platform"/>
            <consortium name="The Broad Institute Genome Sequencing Center for Infectious Disease"/>
            <person name="Wu L."/>
            <person name="Ma J."/>
        </authorList>
    </citation>
    <scope>NUCLEOTIDE SEQUENCE [LARGE SCALE GENOMIC DNA]</scope>
    <source>
        <strain evidence="10">JCM 17687</strain>
    </source>
</reference>
<comment type="similarity">
    <text evidence="3 6">Belongs to the peptidase S26 family.</text>
</comment>
<keyword evidence="10" id="KW-1185">Reference proteome</keyword>
<dbReference type="NCBIfam" id="TIGR02227">
    <property type="entry name" value="sigpep_I_bact"/>
    <property type="match status" value="1"/>
</dbReference>
<evidence type="ECO:0000256" key="7">
    <source>
        <dbReference type="SAM" id="MobiDB-lite"/>
    </source>
</evidence>
<feature type="domain" description="Peptidase S26" evidence="8">
    <location>
        <begin position="68"/>
        <end position="265"/>
    </location>
</feature>
<feature type="compositionally biased region" description="Low complexity" evidence="7">
    <location>
        <begin position="284"/>
        <end position="295"/>
    </location>
</feature>
<evidence type="ECO:0000256" key="3">
    <source>
        <dbReference type="ARBA" id="ARBA00009370"/>
    </source>
</evidence>
<comment type="subcellular location">
    <subcellularLocation>
        <location evidence="2">Cell membrane</location>
        <topology evidence="2">Single-pass type II membrane protein</topology>
    </subcellularLocation>
    <subcellularLocation>
        <location evidence="6">Membrane</location>
        <topology evidence="6">Single-pass type II membrane protein</topology>
    </subcellularLocation>
</comment>
<evidence type="ECO:0000256" key="6">
    <source>
        <dbReference type="RuleBase" id="RU362042"/>
    </source>
</evidence>
<protein>
    <recommendedName>
        <fullName evidence="4 6">Signal peptidase I</fullName>
        <ecNumber evidence="4 6">3.4.21.89</ecNumber>
    </recommendedName>
</protein>
<organism evidence="9 10">
    <name type="scientific">Terrabacter aeriphilus</name>
    <dbReference type="NCBI Taxonomy" id="515662"/>
    <lineage>
        <taxon>Bacteria</taxon>
        <taxon>Bacillati</taxon>
        <taxon>Actinomycetota</taxon>
        <taxon>Actinomycetes</taxon>
        <taxon>Micrococcales</taxon>
        <taxon>Intrasporangiaceae</taxon>
        <taxon>Terrabacter</taxon>
    </lineage>
</organism>
<comment type="catalytic activity">
    <reaction evidence="1 6">
        <text>Cleavage of hydrophobic, N-terminal signal or leader sequences from secreted and periplasmic proteins.</text>
        <dbReference type="EC" id="3.4.21.89"/>
    </reaction>
</comment>
<gene>
    <name evidence="9" type="ORF">GCM10023258_17410</name>
</gene>
<evidence type="ECO:0000256" key="4">
    <source>
        <dbReference type="ARBA" id="ARBA00013208"/>
    </source>
</evidence>
<dbReference type="EC" id="3.4.21.89" evidence="4 6"/>
<feature type="region of interest" description="Disordered" evidence="7">
    <location>
        <begin position="281"/>
        <end position="322"/>
    </location>
</feature>
<keyword evidence="6" id="KW-0645">Protease</keyword>
<keyword evidence="5 6" id="KW-0378">Hydrolase</keyword>
<dbReference type="InterPro" id="IPR019533">
    <property type="entry name" value="Peptidase_S26"/>
</dbReference>
<feature type="compositionally biased region" description="Low complexity" evidence="7">
    <location>
        <begin position="303"/>
        <end position="322"/>
    </location>
</feature>
<evidence type="ECO:0000256" key="2">
    <source>
        <dbReference type="ARBA" id="ARBA00004401"/>
    </source>
</evidence>
<feature type="compositionally biased region" description="Basic and acidic residues" evidence="7">
    <location>
        <begin position="7"/>
        <end position="18"/>
    </location>
</feature>
<name>A0ABP9JB71_9MICO</name>
<dbReference type="Pfam" id="PF10502">
    <property type="entry name" value="Peptidase_S26"/>
    <property type="match status" value="1"/>
</dbReference>